<sequence length="317" mass="36234">MTSLLSDELLVKDFPKLTVVMPVFNAGSFLAAALEGVLAQSFKNFELLVHDDGSEDGSLEVLRDYATRDSRIIVSSGNNQGVSAVSNRLVSKARGELIARMDADDICLPERFSRQVSYFESHPDVVVLGGACLLMDEFGRKISTTAPPRDHETIDEMHLRGLCAVDQPTVMFRKNAFLNVGGYDETYPTSEDLELWLRMAEIGRIENLSDVLLKYRIHSKSLSGAKQAEQREYSLRACQKAWMRRGISDCSIEFEYRPWRMENTRASKLEFYSSYAWRGWKNGYRDTWRHYTFKVMKLAPFSMETWKLLVIGALRRP</sequence>
<organism evidence="3 4">
    <name type="scientific">Thioclava kandeliae</name>
    <dbReference type="NCBI Taxonomy" id="3070818"/>
    <lineage>
        <taxon>Bacteria</taxon>
        <taxon>Pseudomonadati</taxon>
        <taxon>Pseudomonadota</taxon>
        <taxon>Alphaproteobacteria</taxon>
        <taxon>Rhodobacterales</taxon>
        <taxon>Paracoccaceae</taxon>
        <taxon>Thioclava</taxon>
    </lineage>
</organism>
<feature type="domain" description="Glycosyltransferase 2-like prokaryotic type" evidence="2">
    <location>
        <begin position="169"/>
        <end position="223"/>
    </location>
</feature>
<dbReference type="InterPro" id="IPR029044">
    <property type="entry name" value="Nucleotide-diphossugar_trans"/>
</dbReference>
<feature type="domain" description="Glycosyltransferase 2-like" evidence="1">
    <location>
        <begin position="18"/>
        <end position="137"/>
    </location>
</feature>
<gene>
    <name evidence="3" type="ORF">VSX56_18630</name>
</gene>
<dbReference type="Gene3D" id="3.90.550.10">
    <property type="entry name" value="Spore Coat Polysaccharide Biosynthesis Protein SpsA, Chain A"/>
    <property type="match status" value="1"/>
</dbReference>
<dbReference type="EC" id="2.4.-.-" evidence="3"/>
<dbReference type="PANTHER" id="PTHR22916:SF3">
    <property type="entry name" value="UDP-GLCNAC:BETAGAL BETA-1,3-N-ACETYLGLUCOSAMINYLTRANSFERASE-LIKE PROTEIN 1"/>
    <property type="match status" value="1"/>
</dbReference>
<dbReference type="Pfam" id="PF10111">
    <property type="entry name" value="Glyco_tranf_2_2"/>
    <property type="match status" value="1"/>
</dbReference>
<dbReference type="EMBL" id="JAYWLC010000029">
    <property type="protein sequence ID" value="MER5173778.1"/>
    <property type="molecule type" value="Genomic_DNA"/>
</dbReference>
<dbReference type="Pfam" id="PF00535">
    <property type="entry name" value="Glycos_transf_2"/>
    <property type="match status" value="1"/>
</dbReference>
<dbReference type="RefSeq" id="WP_350939090.1">
    <property type="nucleotide sequence ID" value="NZ_JAYWLC010000029.1"/>
</dbReference>
<dbReference type="Proteomes" id="UP001438953">
    <property type="component" value="Unassembled WGS sequence"/>
</dbReference>
<comment type="caution">
    <text evidence="3">The sequence shown here is derived from an EMBL/GenBank/DDBJ whole genome shotgun (WGS) entry which is preliminary data.</text>
</comment>
<keyword evidence="3" id="KW-0328">Glycosyltransferase</keyword>
<dbReference type="InterPro" id="IPR019290">
    <property type="entry name" value="GlycosylTrfase-like_prok"/>
</dbReference>
<proteinExistence type="predicted"/>
<dbReference type="InterPro" id="IPR001173">
    <property type="entry name" value="Glyco_trans_2-like"/>
</dbReference>
<dbReference type="PANTHER" id="PTHR22916">
    <property type="entry name" value="GLYCOSYLTRANSFERASE"/>
    <property type="match status" value="1"/>
</dbReference>
<evidence type="ECO:0000313" key="4">
    <source>
        <dbReference type="Proteomes" id="UP001438953"/>
    </source>
</evidence>
<evidence type="ECO:0000313" key="3">
    <source>
        <dbReference type="EMBL" id="MER5173778.1"/>
    </source>
</evidence>
<reference evidence="3 4" key="2">
    <citation type="submission" date="2024-06" db="EMBL/GenBank/DDBJ databases">
        <title>Thioclava kandeliae sp. nov. from a rhizosphere soil sample of Kandelia candel in a mangrove.</title>
        <authorList>
            <person name="Mu T."/>
        </authorList>
    </citation>
    <scope>NUCLEOTIDE SEQUENCE [LARGE SCALE GENOMIC DNA]</scope>
    <source>
        <strain evidence="3 4">CPCC 100088</strain>
    </source>
</reference>
<dbReference type="GO" id="GO:0016757">
    <property type="term" value="F:glycosyltransferase activity"/>
    <property type="evidence" value="ECO:0007669"/>
    <property type="project" value="UniProtKB-KW"/>
</dbReference>
<accession>A0ABV1SLK1</accession>
<protein>
    <submittedName>
        <fullName evidence="3">Glycosyltransferase</fullName>
        <ecNumber evidence="3">2.4.-.-</ecNumber>
    </submittedName>
</protein>
<dbReference type="SUPFAM" id="SSF53448">
    <property type="entry name" value="Nucleotide-diphospho-sugar transferases"/>
    <property type="match status" value="1"/>
</dbReference>
<keyword evidence="3" id="KW-0808">Transferase</keyword>
<keyword evidence="4" id="KW-1185">Reference proteome</keyword>
<evidence type="ECO:0000259" key="2">
    <source>
        <dbReference type="Pfam" id="PF10111"/>
    </source>
</evidence>
<name>A0ABV1SLK1_9RHOB</name>
<evidence type="ECO:0000259" key="1">
    <source>
        <dbReference type="Pfam" id="PF00535"/>
    </source>
</evidence>
<reference evidence="3 4" key="1">
    <citation type="submission" date="2024-01" db="EMBL/GenBank/DDBJ databases">
        <authorList>
            <person name="Deng Y."/>
            <person name="Su J."/>
        </authorList>
    </citation>
    <scope>NUCLEOTIDE SEQUENCE [LARGE SCALE GENOMIC DNA]</scope>
    <source>
        <strain evidence="3 4">CPCC 100088</strain>
    </source>
</reference>